<dbReference type="KEGG" id="sva:SVA_3790"/>
<keyword evidence="2" id="KW-1185">Reference proteome</keyword>
<evidence type="ECO:0000313" key="1">
    <source>
        <dbReference type="EMBL" id="BAU50324.1"/>
    </source>
</evidence>
<gene>
    <name evidence="1" type="ORF">SVA_3790</name>
</gene>
<dbReference type="RefSeq" id="WP_169924187.1">
    <property type="nucleotide sequence ID" value="NZ_AP014936.1"/>
</dbReference>
<dbReference type="InterPro" id="IPR038444">
    <property type="entry name" value="DUF465_sf"/>
</dbReference>
<dbReference type="Gene3D" id="6.10.280.50">
    <property type="match status" value="1"/>
</dbReference>
<dbReference type="EMBL" id="AP014936">
    <property type="protein sequence ID" value="BAU50324.1"/>
    <property type="molecule type" value="Genomic_DNA"/>
</dbReference>
<protein>
    <submittedName>
        <fullName evidence="1">GTP-binding protein</fullName>
    </submittedName>
</protein>
<organism evidence="1 2">
    <name type="scientific">Sulfurifustis variabilis</name>
    <dbReference type="NCBI Taxonomy" id="1675686"/>
    <lineage>
        <taxon>Bacteria</taxon>
        <taxon>Pseudomonadati</taxon>
        <taxon>Pseudomonadota</taxon>
        <taxon>Gammaproteobacteria</taxon>
        <taxon>Acidiferrobacterales</taxon>
        <taxon>Acidiferrobacteraceae</taxon>
        <taxon>Sulfurifustis</taxon>
    </lineage>
</organism>
<proteinExistence type="predicted"/>
<sequence length="79" mass="8968">MTLLRDPDLIREFPDLAPRITGLMLASPGFAALYAEYEIVDREIRAIGGHTEPGQGDHVRGLEKRRARLREMLHAMLKD</sequence>
<dbReference type="Proteomes" id="UP000218899">
    <property type="component" value="Chromosome"/>
</dbReference>
<dbReference type="AlphaFoldDB" id="A0A1B4VC00"/>
<evidence type="ECO:0000313" key="2">
    <source>
        <dbReference type="Proteomes" id="UP000218899"/>
    </source>
</evidence>
<dbReference type="InterPro" id="IPR007420">
    <property type="entry name" value="DUF465"/>
</dbReference>
<dbReference type="Pfam" id="PF04325">
    <property type="entry name" value="DUF465"/>
    <property type="match status" value="1"/>
</dbReference>
<name>A0A1B4VC00_9GAMM</name>
<accession>A0A1B4VC00</accession>
<reference evidence="1 2" key="1">
    <citation type="submission" date="2015-08" db="EMBL/GenBank/DDBJ databases">
        <title>Complete genome sequence of Sulfurifustis variabilis.</title>
        <authorList>
            <person name="Miura A."/>
            <person name="Kojima H."/>
            <person name="Fukui M."/>
        </authorList>
    </citation>
    <scope>NUCLEOTIDE SEQUENCE [LARGE SCALE GENOMIC DNA]</scope>
    <source>
        <strain evidence="2">skN76</strain>
    </source>
</reference>